<feature type="chain" id="PRO_5015800668" description="Peptide-methionine (R)-S-oxide reductase" evidence="3">
    <location>
        <begin position="26"/>
        <end position="250"/>
    </location>
</feature>
<keyword evidence="3" id="KW-0862">Zinc</keyword>
<dbReference type="GO" id="GO:0033743">
    <property type="term" value="F:peptide-methionine (R)-S-oxide reductase activity"/>
    <property type="evidence" value="ECO:0007669"/>
    <property type="project" value="UniProtKB-EC"/>
</dbReference>
<keyword evidence="7" id="KW-1185">Reference proteome</keyword>
<comment type="similarity">
    <text evidence="1 3">Belongs to the MsrB Met sulfoxide reductase family.</text>
</comment>
<organism evidence="6 7">
    <name type="scientific">Fragilariopsis cylindrus CCMP1102</name>
    <dbReference type="NCBI Taxonomy" id="635003"/>
    <lineage>
        <taxon>Eukaryota</taxon>
        <taxon>Sar</taxon>
        <taxon>Stramenopiles</taxon>
        <taxon>Ochrophyta</taxon>
        <taxon>Bacillariophyta</taxon>
        <taxon>Bacillariophyceae</taxon>
        <taxon>Bacillariophycidae</taxon>
        <taxon>Bacillariales</taxon>
        <taxon>Bacillariaceae</taxon>
        <taxon>Fragilariopsis</taxon>
    </lineage>
</organism>
<dbReference type="InterPro" id="IPR011057">
    <property type="entry name" value="Mss4-like_sf"/>
</dbReference>
<dbReference type="EC" id="1.8.4.12" evidence="3"/>
<feature type="compositionally biased region" description="Low complexity" evidence="4">
    <location>
        <begin position="44"/>
        <end position="61"/>
    </location>
</feature>
<dbReference type="GO" id="GO:0046872">
    <property type="term" value="F:metal ion binding"/>
    <property type="evidence" value="ECO:0007669"/>
    <property type="project" value="UniProtKB-KW"/>
</dbReference>
<evidence type="ECO:0000313" key="7">
    <source>
        <dbReference type="Proteomes" id="UP000095751"/>
    </source>
</evidence>
<dbReference type="InParanoid" id="A0A1E7EVJ5"/>
<keyword evidence="3" id="KW-0479">Metal-binding</keyword>
<evidence type="ECO:0000256" key="2">
    <source>
        <dbReference type="ARBA" id="ARBA00023002"/>
    </source>
</evidence>
<protein>
    <recommendedName>
        <fullName evidence="3">Peptide-methionine (R)-S-oxide reductase</fullName>
        <ecNumber evidence="3">1.8.4.12</ecNumber>
    </recommendedName>
</protein>
<dbReference type="GO" id="GO:0005737">
    <property type="term" value="C:cytoplasm"/>
    <property type="evidence" value="ECO:0007669"/>
    <property type="project" value="TreeGrafter"/>
</dbReference>
<dbReference type="GO" id="GO:0030091">
    <property type="term" value="P:protein repair"/>
    <property type="evidence" value="ECO:0007669"/>
    <property type="project" value="InterPro"/>
</dbReference>
<comment type="catalytic activity">
    <reaction evidence="3">
        <text>L-methionyl-[protein] + [thioredoxin]-disulfide + H2O = L-methionyl-(R)-S-oxide-[protein] + [thioredoxin]-dithiol</text>
        <dbReference type="Rhea" id="RHEA:24164"/>
        <dbReference type="Rhea" id="RHEA-COMP:10698"/>
        <dbReference type="Rhea" id="RHEA-COMP:10700"/>
        <dbReference type="Rhea" id="RHEA-COMP:12313"/>
        <dbReference type="Rhea" id="RHEA-COMP:12314"/>
        <dbReference type="ChEBI" id="CHEBI:15377"/>
        <dbReference type="ChEBI" id="CHEBI:16044"/>
        <dbReference type="ChEBI" id="CHEBI:29950"/>
        <dbReference type="ChEBI" id="CHEBI:45764"/>
        <dbReference type="ChEBI" id="CHEBI:50058"/>
        <dbReference type="EC" id="1.8.4.12"/>
    </reaction>
</comment>
<accession>A0A1E7EVJ5</accession>
<dbReference type="PANTHER" id="PTHR10173:SF57">
    <property type="entry name" value="PEPTIDE-METHIONINE (R)-S-OXIDE REDUCTASE"/>
    <property type="match status" value="1"/>
</dbReference>
<evidence type="ECO:0000259" key="5">
    <source>
        <dbReference type="PROSITE" id="PS51790"/>
    </source>
</evidence>
<dbReference type="PANTHER" id="PTHR10173">
    <property type="entry name" value="METHIONINE SULFOXIDE REDUCTASE"/>
    <property type="match status" value="1"/>
</dbReference>
<keyword evidence="2 3" id="KW-0560">Oxidoreductase</keyword>
<feature type="compositionally biased region" description="Polar residues" evidence="4">
    <location>
        <begin position="29"/>
        <end position="43"/>
    </location>
</feature>
<evidence type="ECO:0000313" key="6">
    <source>
        <dbReference type="EMBL" id="OEU10001.1"/>
    </source>
</evidence>
<dbReference type="Proteomes" id="UP000095751">
    <property type="component" value="Unassembled WGS sequence"/>
</dbReference>
<dbReference type="NCBIfam" id="TIGR00357">
    <property type="entry name" value="peptide-methionine (R)-S-oxide reductase MsrB"/>
    <property type="match status" value="1"/>
</dbReference>
<dbReference type="KEGG" id="fcy:FRACYDRAFT_271166"/>
<dbReference type="GO" id="GO:0006979">
    <property type="term" value="P:response to oxidative stress"/>
    <property type="evidence" value="ECO:0007669"/>
    <property type="project" value="InterPro"/>
</dbReference>
<feature type="domain" description="MsrB" evidence="5">
    <location>
        <begin position="102"/>
        <end position="231"/>
    </location>
</feature>
<dbReference type="InterPro" id="IPR028427">
    <property type="entry name" value="Met_Sox_Rdtase_MsrB"/>
</dbReference>
<feature type="region of interest" description="Disordered" evidence="4">
    <location>
        <begin position="29"/>
        <end position="65"/>
    </location>
</feature>
<name>A0A1E7EVJ5_9STRA</name>
<dbReference type="InterPro" id="IPR002579">
    <property type="entry name" value="Met_Sox_Rdtase_MsrB_dom"/>
</dbReference>
<dbReference type="SUPFAM" id="SSF51316">
    <property type="entry name" value="Mss4-like"/>
    <property type="match status" value="1"/>
</dbReference>
<feature type="signal peptide" evidence="3">
    <location>
        <begin position="1"/>
        <end position="25"/>
    </location>
</feature>
<keyword evidence="3" id="KW-0732">Signal</keyword>
<evidence type="ECO:0000256" key="3">
    <source>
        <dbReference type="RuleBase" id="RU365044"/>
    </source>
</evidence>
<dbReference type="EMBL" id="KV784373">
    <property type="protein sequence ID" value="OEU10001.1"/>
    <property type="molecule type" value="Genomic_DNA"/>
</dbReference>
<proteinExistence type="inferred from homology"/>
<sequence length="250" mass="26894">MTNRSFVVAAAVLLCLLLDSHNTASAFVQQQRRTESTSRLTAVSNNDNNNGLSSSSSSSADSQKRRSMMQMAILTAATAGLPATSQAATKSRSDGYNLQKSDDEWKSTLTTRQYNILRTGGTEQQYSSVLEAEERTGTYNCAGCSTPLFLSKEKFHSGTGWPSFASALVGVEVEKKNMLAATLGGSEVRCKNCGGHMGDLFNDGYIFPGTPAEKTGKRFCIDGVALNFKPDEGTVVVGDEVPTKVNYYFS</sequence>
<evidence type="ECO:0000256" key="4">
    <source>
        <dbReference type="SAM" id="MobiDB-lite"/>
    </source>
</evidence>
<dbReference type="AlphaFoldDB" id="A0A1E7EVJ5"/>
<dbReference type="Gene3D" id="2.170.150.20">
    <property type="entry name" value="Peptide methionine sulfoxide reductase"/>
    <property type="match status" value="1"/>
</dbReference>
<evidence type="ECO:0000256" key="1">
    <source>
        <dbReference type="ARBA" id="ARBA00007174"/>
    </source>
</evidence>
<dbReference type="OrthoDB" id="44061at2759"/>
<comment type="cofactor">
    <cofactor evidence="3">
        <name>Zn(2+)</name>
        <dbReference type="ChEBI" id="CHEBI:29105"/>
    </cofactor>
    <text evidence="3">Binds 1 zinc ion per subunit.</text>
</comment>
<reference evidence="6 7" key="1">
    <citation type="submission" date="2016-09" db="EMBL/GenBank/DDBJ databases">
        <title>Extensive genetic diversity and differential bi-allelic expression allows diatom success in the polar Southern Ocean.</title>
        <authorList>
            <consortium name="DOE Joint Genome Institute"/>
            <person name="Mock T."/>
            <person name="Otillar R.P."/>
            <person name="Strauss J."/>
            <person name="Dupont C."/>
            <person name="Frickenhaus S."/>
            <person name="Maumus F."/>
            <person name="Mcmullan M."/>
            <person name="Sanges R."/>
            <person name="Schmutz J."/>
            <person name="Toseland A."/>
            <person name="Valas R."/>
            <person name="Veluchamy A."/>
            <person name="Ward B.J."/>
            <person name="Allen A."/>
            <person name="Barry K."/>
            <person name="Falciatore A."/>
            <person name="Ferrante M."/>
            <person name="Fortunato A.E."/>
            <person name="Gloeckner G."/>
            <person name="Gruber A."/>
            <person name="Hipkin R."/>
            <person name="Janech M."/>
            <person name="Kroth P."/>
            <person name="Leese F."/>
            <person name="Lindquist E."/>
            <person name="Lyon B.R."/>
            <person name="Martin J."/>
            <person name="Mayer C."/>
            <person name="Parker M."/>
            <person name="Quesneville H."/>
            <person name="Raymond J."/>
            <person name="Uhlig C."/>
            <person name="Valentin K.U."/>
            <person name="Worden A.Z."/>
            <person name="Armbrust E.V."/>
            <person name="Bowler C."/>
            <person name="Green B."/>
            <person name="Moulton V."/>
            <person name="Van Oosterhout C."/>
            <person name="Grigoriev I."/>
        </authorList>
    </citation>
    <scope>NUCLEOTIDE SEQUENCE [LARGE SCALE GENOMIC DNA]</scope>
    <source>
        <strain evidence="6 7">CCMP1102</strain>
    </source>
</reference>
<dbReference type="PROSITE" id="PS51790">
    <property type="entry name" value="MSRB"/>
    <property type="match status" value="1"/>
</dbReference>
<gene>
    <name evidence="6" type="primary">SelR</name>
    <name evidence="6" type="ORF">FRACYDRAFT_271166</name>
</gene>
<dbReference type="Pfam" id="PF01641">
    <property type="entry name" value="SelR"/>
    <property type="match status" value="1"/>
</dbReference>